<feature type="transmembrane region" description="Helical" evidence="1">
    <location>
        <begin position="58"/>
        <end position="74"/>
    </location>
</feature>
<dbReference type="InterPro" id="IPR007563">
    <property type="entry name" value="DUF554"/>
</dbReference>
<evidence type="ECO:0000313" key="3">
    <source>
        <dbReference type="Proteomes" id="UP000434036"/>
    </source>
</evidence>
<evidence type="ECO:0000256" key="1">
    <source>
        <dbReference type="SAM" id="Phobius"/>
    </source>
</evidence>
<dbReference type="PANTHER" id="PTHR36111">
    <property type="entry name" value="INNER MEMBRANE PROTEIN-RELATED"/>
    <property type="match status" value="1"/>
</dbReference>
<sequence>MLLAGALANGIAVFIGSFIGVIIKKGIPERINTAMMQGLALVVLYVGINGSLKGCDVVVMVISIVVGVLIGEWLKFDEKIMEFGTFIQSHIPHKESKDDTSVAKAFVNSTLFTCVGAMAIIGALQSGMTNVHETLYAKALIDGVVTLVMATTLGWGVALSGFSLIIYEGTLTLCAHFVAPYLSTVMINQMTCIGSLLIIALATNIKVANFILAPFLSIFLTMLMGL</sequence>
<feature type="transmembrane region" description="Helical" evidence="1">
    <location>
        <begin position="207"/>
        <end position="225"/>
    </location>
</feature>
<proteinExistence type="predicted"/>
<feature type="transmembrane region" description="Helical" evidence="1">
    <location>
        <begin position="179"/>
        <end position="201"/>
    </location>
</feature>
<gene>
    <name evidence="2" type="ORF">GSF08_03540</name>
</gene>
<feature type="transmembrane region" description="Helical" evidence="1">
    <location>
        <begin position="105"/>
        <end position="124"/>
    </location>
</feature>
<keyword evidence="1" id="KW-1133">Transmembrane helix</keyword>
<feature type="transmembrane region" description="Helical" evidence="1">
    <location>
        <begin position="35"/>
        <end position="52"/>
    </location>
</feature>
<keyword evidence="1" id="KW-0812">Transmembrane</keyword>
<feature type="transmembrane region" description="Helical" evidence="1">
    <location>
        <begin position="144"/>
        <end position="167"/>
    </location>
</feature>
<keyword evidence="1" id="KW-0472">Membrane</keyword>
<dbReference type="AlphaFoldDB" id="A0A6N8U487"/>
<dbReference type="EMBL" id="WUUQ01000001">
    <property type="protein sequence ID" value="MXQ73008.1"/>
    <property type="molecule type" value="Genomic_DNA"/>
</dbReference>
<reference evidence="2 3" key="1">
    <citation type="submission" date="2019-12" db="EMBL/GenBank/DDBJ databases">
        <authorList>
            <person name="Yang R."/>
        </authorList>
    </citation>
    <scope>NUCLEOTIDE SEQUENCE [LARGE SCALE GENOMIC DNA]</scope>
    <source>
        <strain evidence="2 3">DONG20-135</strain>
    </source>
</reference>
<reference evidence="2 3" key="2">
    <citation type="submission" date="2020-01" db="EMBL/GenBank/DDBJ databases">
        <title>Clostridiaceae sp. nov. isolated from the gut of human by culturomics.</title>
        <authorList>
            <person name="Chang Y."/>
        </authorList>
    </citation>
    <scope>NUCLEOTIDE SEQUENCE [LARGE SCALE GENOMIC DNA]</scope>
    <source>
        <strain evidence="2 3">DONG20-135</strain>
    </source>
</reference>
<dbReference type="Proteomes" id="UP000434036">
    <property type="component" value="Unassembled WGS sequence"/>
</dbReference>
<feature type="transmembrane region" description="Helical" evidence="1">
    <location>
        <begin position="6"/>
        <end position="23"/>
    </location>
</feature>
<protein>
    <submittedName>
        <fullName evidence="2">DUF554 family protein</fullName>
    </submittedName>
</protein>
<organism evidence="2 3">
    <name type="scientific">Copranaerobaculum intestinale</name>
    <dbReference type="NCBI Taxonomy" id="2692629"/>
    <lineage>
        <taxon>Bacteria</taxon>
        <taxon>Bacillati</taxon>
        <taxon>Bacillota</taxon>
        <taxon>Erysipelotrichia</taxon>
        <taxon>Erysipelotrichales</taxon>
        <taxon>Erysipelotrichaceae</taxon>
        <taxon>Copranaerobaculum</taxon>
    </lineage>
</organism>
<dbReference type="Pfam" id="PF04474">
    <property type="entry name" value="DUF554"/>
    <property type="match status" value="1"/>
</dbReference>
<comment type="caution">
    <text evidence="2">The sequence shown here is derived from an EMBL/GenBank/DDBJ whole genome shotgun (WGS) entry which is preliminary data.</text>
</comment>
<dbReference type="RefSeq" id="WP_160624436.1">
    <property type="nucleotide sequence ID" value="NZ_WUUQ01000001.1"/>
</dbReference>
<dbReference type="PANTHER" id="PTHR36111:SF2">
    <property type="entry name" value="INNER MEMBRANE PROTEIN"/>
    <property type="match status" value="1"/>
</dbReference>
<keyword evidence="3" id="KW-1185">Reference proteome</keyword>
<accession>A0A6N8U487</accession>
<evidence type="ECO:0000313" key="2">
    <source>
        <dbReference type="EMBL" id="MXQ73008.1"/>
    </source>
</evidence>
<name>A0A6N8U487_9FIRM</name>